<name>A0A381X815_9ZZZZ</name>
<gene>
    <name evidence="1" type="ORF">METZ01_LOCUS113770</name>
</gene>
<organism evidence="1">
    <name type="scientific">marine metagenome</name>
    <dbReference type="NCBI Taxonomy" id="408172"/>
    <lineage>
        <taxon>unclassified sequences</taxon>
        <taxon>metagenomes</taxon>
        <taxon>ecological metagenomes</taxon>
    </lineage>
</organism>
<evidence type="ECO:0000313" key="1">
    <source>
        <dbReference type="EMBL" id="SVA60916.1"/>
    </source>
</evidence>
<dbReference type="EMBL" id="UINC01014248">
    <property type="protein sequence ID" value="SVA60916.1"/>
    <property type="molecule type" value="Genomic_DNA"/>
</dbReference>
<protein>
    <submittedName>
        <fullName evidence="1">Uncharacterized protein</fullName>
    </submittedName>
</protein>
<proteinExistence type="predicted"/>
<sequence>MDSFTIGSTRLIVSTGSTTINPVFIFGELQIGLVNISFTILQLLT</sequence>
<reference evidence="1" key="1">
    <citation type="submission" date="2018-05" db="EMBL/GenBank/DDBJ databases">
        <authorList>
            <person name="Lanie J.A."/>
            <person name="Ng W.-L."/>
            <person name="Kazmierczak K.M."/>
            <person name="Andrzejewski T.M."/>
            <person name="Davidsen T.M."/>
            <person name="Wayne K.J."/>
            <person name="Tettelin H."/>
            <person name="Glass J.I."/>
            <person name="Rusch D."/>
            <person name="Podicherti R."/>
            <person name="Tsui H.-C.T."/>
            <person name="Winkler M.E."/>
        </authorList>
    </citation>
    <scope>NUCLEOTIDE SEQUENCE</scope>
</reference>
<dbReference type="AlphaFoldDB" id="A0A381X815"/>
<accession>A0A381X815</accession>